<evidence type="ECO:0000313" key="3">
    <source>
        <dbReference type="Proteomes" id="UP001215598"/>
    </source>
</evidence>
<dbReference type="EMBL" id="JARKIB010000102">
    <property type="protein sequence ID" value="KAJ7740621.1"/>
    <property type="molecule type" value="Genomic_DNA"/>
</dbReference>
<evidence type="ECO:0000313" key="2">
    <source>
        <dbReference type="EMBL" id="KAJ7740621.1"/>
    </source>
</evidence>
<reference evidence="2" key="1">
    <citation type="submission" date="2023-03" db="EMBL/GenBank/DDBJ databases">
        <title>Massive genome expansion in bonnet fungi (Mycena s.s.) driven by repeated elements and novel gene families across ecological guilds.</title>
        <authorList>
            <consortium name="Lawrence Berkeley National Laboratory"/>
            <person name="Harder C.B."/>
            <person name="Miyauchi S."/>
            <person name="Viragh M."/>
            <person name="Kuo A."/>
            <person name="Thoen E."/>
            <person name="Andreopoulos B."/>
            <person name="Lu D."/>
            <person name="Skrede I."/>
            <person name="Drula E."/>
            <person name="Henrissat B."/>
            <person name="Morin E."/>
            <person name="Kohler A."/>
            <person name="Barry K."/>
            <person name="LaButti K."/>
            <person name="Morin E."/>
            <person name="Salamov A."/>
            <person name="Lipzen A."/>
            <person name="Mereny Z."/>
            <person name="Hegedus B."/>
            <person name="Baldrian P."/>
            <person name="Stursova M."/>
            <person name="Weitz H."/>
            <person name="Taylor A."/>
            <person name="Grigoriev I.V."/>
            <person name="Nagy L.G."/>
            <person name="Martin F."/>
            <person name="Kauserud H."/>
        </authorList>
    </citation>
    <scope>NUCLEOTIDE SEQUENCE</scope>
    <source>
        <strain evidence="2">CBHHK182m</strain>
    </source>
</reference>
<name>A0AAD7IDG5_9AGAR</name>
<organism evidence="2 3">
    <name type="scientific">Mycena metata</name>
    <dbReference type="NCBI Taxonomy" id="1033252"/>
    <lineage>
        <taxon>Eukaryota</taxon>
        <taxon>Fungi</taxon>
        <taxon>Dikarya</taxon>
        <taxon>Basidiomycota</taxon>
        <taxon>Agaricomycotina</taxon>
        <taxon>Agaricomycetes</taxon>
        <taxon>Agaricomycetidae</taxon>
        <taxon>Agaricales</taxon>
        <taxon>Marasmiineae</taxon>
        <taxon>Mycenaceae</taxon>
        <taxon>Mycena</taxon>
    </lineage>
</organism>
<feature type="compositionally biased region" description="Basic residues" evidence="1">
    <location>
        <begin position="213"/>
        <end position="225"/>
    </location>
</feature>
<feature type="compositionally biased region" description="Pro residues" evidence="1">
    <location>
        <begin position="7"/>
        <end position="25"/>
    </location>
</feature>
<accession>A0AAD7IDG5</accession>
<feature type="compositionally biased region" description="Polar residues" evidence="1">
    <location>
        <begin position="160"/>
        <end position="194"/>
    </location>
</feature>
<comment type="caution">
    <text evidence="2">The sequence shown here is derived from an EMBL/GenBank/DDBJ whole genome shotgun (WGS) entry which is preliminary data.</text>
</comment>
<keyword evidence="3" id="KW-1185">Reference proteome</keyword>
<protein>
    <submittedName>
        <fullName evidence="2">Uncharacterized protein</fullName>
    </submittedName>
</protein>
<sequence length="328" mass="34926">MNTAPQPAGPPPASHPYNPGYPPPHASHTHNPGYPRSPYNAGPPASRHRPPEDELAAQLQDLALRGHSRRPSVPALSSAYSNPLPTRHDSLQQYPDRSNPAERTNPRPPRGPPSSGHNPPSSRTSWHGPDGPSWVPQQQPYPPPANTPQWPAPPPGSQPLRSISMNPPTTSPSHSYGQSPPQTYPINQGPTTDLLNGELRRHYRPSEEDAVVQKKKKKKKKKKKPVTPPVQAAGPSGAAHEMLKERAASDAYDAVTEPDSGEDSGESKDAPRFAVPEEVVGPPGAASDAYDAVTEPDSGEESGKSKDAPRICCSRGSCGASGRCLGCV</sequence>
<evidence type="ECO:0000256" key="1">
    <source>
        <dbReference type="SAM" id="MobiDB-lite"/>
    </source>
</evidence>
<proteinExistence type="predicted"/>
<feature type="compositionally biased region" description="Low complexity" evidence="1">
    <location>
        <begin position="113"/>
        <end position="123"/>
    </location>
</feature>
<feature type="compositionally biased region" description="Basic and acidic residues" evidence="1">
    <location>
        <begin position="198"/>
        <end position="207"/>
    </location>
</feature>
<feature type="region of interest" description="Disordered" evidence="1">
    <location>
        <begin position="1"/>
        <end position="308"/>
    </location>
</feature>
<feature type="compositionally biased region" description="Pro residues" evidence="1">
    <location>
        <begin position="139"/>
        <end position="157"/>
    </location>
</feature>
<gene>
    <name evidence="2" type="ORF">B0H16DRAFT_55715</name>
</gene>
<dbReference type="AlphaFoldDB" id="A0AAD7IDG5"/>
<dbReference type="Proteomes" id="UP001215598">
    <property type="component" value="Unassembled WGS sequence"/>
</dbReference>